<dbReference type="SUPFAM" id="SSF55874">
    <property type="entry name" value="ATPase domain of HSP90 chaperone/DNA topoisomerase II/histidine kinase"/>
    <property type="match status" value="1"/>
</dbReference>
<evidence type="ECO:0000256" key="6">
    <source>
        <dbReference type="ARBA" id="ARBA00022692"/>
    </source>
</evidence>
<dbReference type="CDD" id="cd00082">
    <property type="entry name" value="HisKA"/>
    <property type="match status" value="1"/>
</dbReference>
<keyword evidence="9 22" id="KW-0418">Kinase</keyword>
<evidence type="ECO:0000256" key="1">
    <source>
        <dbReference type="ARBA" id="ARBA00000085"/>
    </source>
</evidence>
<evidence type="ECO:0000259" key="21">
    <source>
        <dbReference type="PROSITE" id="PS50113"/>
    </source>
</evidence>
<dbReference type="Pfam" id="PF08447">
    <property type="entry name" value="PAS_3"/>
    <property type="match status" value="1"/>
</dbReference>
<feature type="domain" description="PAC" evidence="21">
    <location>
        <begin position="210"/>
        <end position="262"/>
    </location>
</feature>
<dbReference type="PROSITE" id="PS50113">
    <property type="entry name" value="PAC"/>
    <property type="match status" value="3"/>
</dbReference>
<feature type="domain" description="Response regulatory" evidence="19">
    <location>
        <begin position="782"/>
        <end position="898"/>
    </location>
</feature>
<dbReference type="SMART" id="SM00086">
    <property type="entry name" value="PAC"/>
    <property type="match status" value="3"/>
</dbReference>
<dbReference type="FunFam" id="3.30.565.10:FF:000010">
    <property type="entry name" value="Sensor histidine kinase RcsC"/>
    <property type="match status" value="1"/>
</dbReference>
<dbReference type="Proteomes" id="UP000214720">
    <property type="component" value="Unassembled WGS sequence"/>
</dbReference>
<dbReference type="Pfam" id="PF13426">
    <property type="entry name" value="PAS_9"/>
    <property type="match status" value="1"/>
</dbReference>
<sequence length="983" mass="108455">MAAARILVVEDDRVVARDIAQQMTRAGHTIVGITARGEDALTLAAETAPDLVLMDVRLDGQLDGIDTARLLREKCSLPVVFLTAYADEETVRRATVMEPFGYVLKPFDDTQLRTVVEMALYKHGAERRLRESEQRYAVTLSSIGDAVIATDRDSHINFMNPVAEMLTGWVRGEAMGRPLADVFKAISETTRAPVEDPVAAVLRAGTIVGLANHTLLLARDGREVAIDDSGSPIVDDRGKILGVVLVFRDVTHRRRAEEAEILRETNARLEMAMHGSNVGVWEIDMPDGDHRHGFARFSNIWEWLGYTRPQTMLDYEAYMGVLHPDDRAPTEAAMLRYLGRKVDGFELENRLLHRDGGVRWVLVRGTARWDSSGKPVRFVGSLVDITELKLAEQALRSSEARFRGTFENAAVGIAHCDLDGQFLRVNQRACEIVGYQRESLLLKRLQDVTDPDFLPASEEKYCLLTDGKVSHYSEEISLVKLDGSRVCVSVSAALQRDASGHAVHTIAILQDISARKALEDAVRMAKDAAESANHAKDQFLANISHELRTPLNGILGYAQILRRDASMTERQLSSLAVIEQSGEHLLMLINDILDFARIEAGKLELNVTDVPLGPFLRVIAEMVSVRVDQKHLVLNYDAPPNLSKVIRVDEKRLRQVLLNLLANAVKFTDQGEVALVVQMLSEGRLRFEVRDTGVGVSPDRIEAIFQPFEQAGDSFRRSGGVGLGLAISRQLLRMMGSEIGVTSVVGKGSTFWFELDAPVSNAEVAAFSPSLQITGYEGEERHVLVVDDVAANRSLIVDTLQRCGFRVSESSDGGDALHKALTSRPDLILVDTVMPVMGGLEMLAHIRVSNVLCEVPVIAVSADASRHNARANLAAGASVFLEKPLDLDRLLSEIAALLKLNWKIRVVPPKPDSALVVPPRHEMVTLHRLALLGSMRDIVHHAEYLVGLDSRYEPFAAQLRRLAAGYESQALLSMIEQYLGQDS</sequence>
<dbReference type="InterPro" id="IPR013656">
    <property type="entry name" value="PAS_4"/>
</dbReference>
<dbReference type="CDD" id="cd00130">
    <property type="entry name" value="PAS"/>
    <property type="match status" value="3"/>
</dbReference>
<dbReference type="PROSITE" id="PS50110">
    <property type="entry name" value="RESPONSE_REGULATORY"/>
    <property type="match status" value="2"/>
</dbReference>
<feature type="modified residue" description="4-aspartylphosphate" evidence="17">
    <location>
        <position position="55"/>
    </location>
</feature>
<organism evidence="22 23">
    <name type="scientific">Caballeronia sordidicola</name>
    <name type="common">Burkholderia sordidicola</name>
    <dbReference type="NCBI Taxonomy" id="196367"/>
    <lineage>
        <taxon>Bacteria</taxon>
        <taxon>Pseudomonadati</taxon>
        <taxon>Pseudomonadota</taxon>
        <taxon>Betaproteobacteria</taxon>
        <taxon>Burkholderiales</taxon>
        <taxon>Burkholderiaceae</taxon>
        <taxon>Caballeronia</taxon>
    </lineage>
</organism>
<keyword evidence="10" id="KW-0067">ATP-binding</keyword>
<comment type="function">
    <text evidence="15">Member of the two-component regulatory system BvgS/BvgA. Phosphorylates BvgA via a four-step phosphorelay in response to environmental signals.</text>
</comment>
<dbReference type="InterPro" id="IPR003594">
    <property type="entry name" value="HATPase_dom"/>
</dbReference>
<dbReference type="EMBL" id="MTHB01000265">
    <property type="protein sequence ID" value="OXC72719.1"/>
    <property type="molecule type" value="Genomic_DNA"/>
</dbReference>
<dbReference type="SMART" id="SM00448">
    <property type="entry name" value="REC"/>
    <property type="match status" value="2"/>
</dbReference>
<dbReference type="PRINTS" id="PR00344">
    <property type="entry name" value="BCTRLSENSOR"/>
</dbReference>
<dbReference type="Pfam" id="PF00072">
    <property type="entry name" value="Response_reg"/>
    <property type="match status" value="2"/>
</dbReference>
<accession>A0A226WPG0</accession>
<dbReference type="Pfam" id="PF00512">
    <property type="entry name" value="HisKA"/>
    <property type="match status" value="1"/>
</dbReference>
<evidence type="ECO:0000256" key="9">
    <source>
        <dbReference type="ARBA" id="ARBA00022777"/>
    </source>
</evidence>
<dbReference type="Pfam" id="PF02518">
    <property type="entry name" value="HATPase_c"/>
    <property type="match status" value="1"/>
</dbReference>
<dbReference type="OrthoDB" id="9810730at2"/>
<name>A0A226WPG0_CABSO</name>
<feature type="domain" description="PAS" evidence="20">
    <location>
        <begin position="398"/>
        <end position="452"/>
    </location>
</feature>
<dbReference type="InterPro" id="IPR013655">
    <property type="entry name" value="PAS_fold_3"/>
</dbReference>
<feature type="domain" description="Response regulatory" evidence="19">
    <location>
        <begin position="5"/>
        <end position="120"/>
    </location>
</feature>
<dbReference type="GO" id="GO:0009927">
    <property type="term" value="F:histidine phosphotransfer kinase activity"/>
    <property type="evidence" value="ECO:0007669"/>
    <property type="project" value="TreeGrafter"/>
</dbReference>
<dbReference type="GO" id="GO:0000155">
    <property type="term" value="F:phosphorelay sensor kinase activity"/>
    <property type="evidence" value="ECO:0007669"/>
    <property type="project" value="InterPro"/>
</dbReference>
<dbReference type="InterPro" id="IPR035965">
    <property type="entry name" value="PAS-like_dom_sf"/>
</dbReference>
<dbReference type="PROSITE" id="PS50109">
    <property type="entry name" value="HIS_KIN"/>
    <property type="match status" value="1"/>
</dbReference>
<keyword evidence="6" id="KW-0812">Transmembrane</keyword>
<dbReference type="InterPro" id="IPR003661">
    <property type="entry name" value="HisK_dim/P_dom"/>
</dbReference>
<dbReference type="InterPro" id="IPR011006">
    <property type="entry name" value="CheY-like_superfamily"/>
</dbReference>
<dbReference type="CDD" id="cd17546">
    <property type="entry name" value="REC_hyHK_CKI1_RcsC-like"/>
    <property type="match status" value="1"/>
</dbReference>
<evidence type="ECO:0000313" key="23">
    <source>
        <dbReference type="Proteomes" id="UP000214720"/>
    </source>
</evidence>
<dbReference type="EC" id="2.7.13.3" evidence="3"/>
<dbReference type="CDD" id="cd17534">
    <property type="entry name" value="REC_DC-like"/>
    <property type="match status" value="1"/>
</dbReference>
<evidence type="ECO:0000256" key="16">
    <source>
        <dbReference type="ARBA" id="ARBA00070152"/>
    </source>
</evidence>
<dbReference type="SUPFAM" id="SSF47384">
    <property type="entry name" value="Homodimeric domain of signal transducing histidine kinase"/>
    <property type="match status" value="1"/>
</dbReference>
<keyword evidence="12" id="KW-0902">Two-component regulatory system</keyword>
<reference evidence="23" key="1">
    <citation type="submission" date="2017-01" db="EMBL/GenBank/DDBJ databases">
        <title>Genome Analysis of Deinococcus marmoris KOPRI26562.</title>
        <authorList>
            <person name="Kim J.H."/>
            <person name="Oh H.-M."/>
        </authorList>
    </citation>
    <scope>NUCLEOTIDE SEQUENCE [LARGE SCALE GENOMIC DNA]</scope>
    <source>
        <strain evidence="23">PAMC 26633</strain>
    </source>
</reference>
<dbReference type="PANTHER" id="PTHR43047:SF64">
    <property type="entry name" value="HISTIDINE KINASE CONTAINING CHEY-HOMOLOGOUS RECEIVER DOMAIN AND PAS DOMAIN-RELATED"/>
    <property type="match status" value="1"/>
</dbReference>
<keyword evidence="13" id="KW-0843">Virulence</keyword>
<evidence type="ECO:0000256" key="15">
    <source>
        <dbReference type="ARBA" id="ARBA00058004"/>
    </source>
</evidence>
<evidence type="ECO:0000256" key="10">
    <source>
        <dbReference type="ARBA" id="ARBA00022840"/>
    </source>
</evidence>
<evidence type="ECO:0000313" key="22">
    <source>
        <dbReference type="EMBL" id="OXC72719.1"/>
    </source>
</evidence>
<evidence type="ECO:0000256" key="5">
    <source>
        <dbReference type="ARBA" id="ARBA00022679"/>
    </source>
</evidence>
<evidence type="ECO:0000256" key="4">
    <source>
        <dbReference type="ARBA" id="ARBA00022553"/>
    </source>
</evidence>
<dbReference type="InterPro" id="IPR001789">
    <property type="entry name" value="Sig_transdc_resp-reg_receiver"/>
</dbReference>
<dbReference type="InterPro" id="IPR036890">
    <property type="entry name" value="HATPase_C_sf"/>
</dbReference>
<evidence type="ECO:0000259" key="19">
    <source>
        <dbReference type="PROSITE" id="PS50110"/>
    </source>
</evidence>
<dbReference type="Gene3D" id="1.10.287.130">
    <property type="match status" value="1"/>
</dbReference>
<dbReference type="SUPFAM" id="SSF52172">
    <property type="entry name" value="CheY-like"/>
    <property type="match status" value="2"/>
</dbReference>
<dbReference type="PANTHER" id="PTHR43047">
    <property type="entry name" value="TWO-COMPONENT HISTIDINE PROTEIN KINASE"/>
    <property type="match status" value="1"/>
</dbReference>
<comment type="subcellular location">
    <subcellularLocation>
        <location evidence="2">Membrane</location>
    </subcellularLocation>
</comment>
<feature type="modified residue" description="4-aspartylphosphate" evidence="17">
    <location>
        <position position="831"/>
    </location>
</feature>
<gene>
    <name evidence="22" type="ORF">BSU04_40550</name>
</gene>
<dbReference type="Pfam" id="PF08448">
    <property type="entry name" value="PAS_4"/>
    <property type="match status" value="1"/>
</dbReference>
<evidence type="ECO:0000256" key="11">
    <source>
        <dbReference type="ARBA" id="ARBA00022989"/>
    </source>
</evidence>
<keyword evidence="4 17" id="KW-0597">Phosphoprotein</keyword>
<evidence type="ECO:0000259" key="18">
    <source>
        <dbReference type="PROSITE" id="PS50109"/>
    </source>
</evidence>
<evidence type="ECO:0000256" key="8">
    <source>
        <dbReference type="ARBA" id="ARBA00022741"/>
    </source>
</evidence>
<feature type="domain" description="Histidine kinase" evidence="18">
    <location>
        <begin position="542"/>
        <end position="759"/>
    </location>
</feature>
<evidence type="ECO:0000256" key="2">
    <source>
        <dbReference type="ARBA" id="ARBA00004370"/>
    </source>
</evidence>
<feature type="domain" description="PAC" evidence="21">
    <location>
        <begin position="472"/>
        <end position="524"/>
    </location>
</feature>
<evidence type="ECO:0000256" key="17">
    <source>
        <dbReference type="PROSITE-ProRule" id="PRU00169"/>
    </source>
</evidence>
<keyword evidence="11" id="KW-1133">Transmembrane helix</keyword>
<protein>
    <recommendedName>
        <fullName evidence="16">Virulence sensor protein BvgS</fullName>
        <ecNumber evidence="3">2.7.13.3</ecNumber>
    </recommendedName>
</protein>
<proteinExistence type="predicted"/>
<dbReference type="CDD" id="cd16922">
    <property type="entry name" value="HATPase_EvgS-ArcB-TorS-like"/>
    <property type="match status" value="1"/>
</dbReference>
<keyword evidence="8" id="KW-0547">Nucleotide-binding</keyword>
<dbReference type="InterPro" id="IPR001610">
    <property type="entry name" value="PAC"/>
</dbReference>
<evidence type="ECO:0000256" key="13">
    <source>
        <dbReference type="ARBA" id="ARBA00023026"/>
    </source>
</evidence>
<dbReference type="Gene3D" id="3.30.565.10">
    <property type="entry name" value="Histidine kinase-like ATPase, C-terminal domain"/>
    <property type="match status" value="1"/>
</dbReference>
<dbReference type="PROSITE" id="PS50112">
    <property type="entry name" value="PAS"/>
    <property type="match status" value="2"/>
</dbReference>
<dbReference type="AlphaFoldDB" id="A0A226WPG0"/>
<feature type="domain" description="PAC" evidence="21">
    <location>
        <begin position="345"/>
        <end position="397"/>
    </location>
</feature>
<dbReference type="SMART" id="SM00388">
    <property type="entry name" value="HisKA"/>
    <property type="match status" value="1"/>
</dbReference>
<keyword evidence="14" id="KW-0472">Membrane</keyword>
<dbReference type="InterPro" id="IPR004358">
    <property type="entry name" value="Sig_transdc_His_kin-like_C"/>
</dbReference>
<evidence type="ECO:0000256" key="14">
    <source>
        <dbReference type="ARBA" id="ARBA00023136"/>
    </source>
</evidence>
<feature type="domain" description="PAS" evidence="20">
    <location>
        <begin position="132"/>
        <end position="205"/>
    </location>
</feature>
<dbReference type="InterPro" id="IPR000014">
    <property type="entry name" value="PAS"/>
</dbReference>
<dbReference type="FunFam" id="1.10.287.130:FF:000004">
    <property type="entry name" value="Ethylene receptor 1"/>
    <property type="match status" value="1"/>
</dbReference>
<dbReference type="Gene3D" id="3.30.450.20">
    <property type="entry name" value="PAS domain"/>
    <property type="match status" value="3"/>
</dbReference>
<dbReference type="SUPFAM" id="SSF55785">
    <property type="entry name" value="PYP-like sensor domain (PAS domain)"/>
    <property type="match status" value="3"/>
</dbReference>
<dbReference type="GO" id="GO:0005886">
    <property type="term" value="C:plasma membrane"/>
    <property type="evidence" value="ECO:0007669"/>
    <property type="project" value="TreeGrafter"/>
</dbReference>
<evidence type="ECO:0000256" key="12">
    <source>
        <dbReference type="ARBA" id="ARBA00023012"/>
    </source>
</evidence>
<comment type="catalytic activity">
    <reaction evidence="1">
        <text>ATP + protein L-histidine = ADP + protein N-phospho-L-histidine.</text>
        <dbReference type="EC" id="2.7.13.3"/>
    </reaction>
</comment>
<dbReference type="InterPro" id="IPR036097">
    <property type="entry name" value="HisK_dim/P_sf"/>
</dbReference>
<evidence type="ECO:0000256" key="7">
    <source>
        <dbReference type="ARBA" id="ARBA00022729"/>
    </source>
</evidence>
<dbReference type="Gene3D" id="3.40.50.2300">
    <property type="match status" value="2"/>
</dbReference>
<dbReference type="SMART" id="SM00387">
    <property type="entry name" value="HATPase_c"/>
    <property type="match status" value="1"/>
</dbReference>
<dbReference type="NCBIfam" id="TIGR00229">
    <property type="entry name" value="sensory_box"/>
    <property type="match status" value="3"/>
</dbReference>
<keyword evidence="5" id="KW-0808">Transferase</keyword>
<dbReference type="GO" id="GO:0005524">
    <property type="term" value="F:ATP binding"/>
    <property type="evidence" value="ECO:0007669"/>
    <property type="project" value="UniProtKB-KW"/>
</dbReference>
<evidence type="ECO:0000256" key="3">
    <source>
        <dbReference type="ARBA" id="ARBA00012438"/>
    </source>
</evidence>
<dbReference type="InterPro" id="IPR000700">
    <property type="entry name" value="PAS-assoc_C"/>
</dbReference>
<dbReference type="SMART" id="SM00091">
    <property type="entry name" value="PAS"/>
    <property type="match status" value="2"/>
</dbReference>
<evidence type="ECO:0000259" key="20">
    <source>
        <dbReference type="PROSITE" id="PS50112"/>
    </source>
</evidence>
<comment type="caution">
    <text evidence="22">The sequence shown here is derived from an EMBL/GenBank/DDBJ whole genome shotgun (WGS) entry which is preliminary data.</text>
</comment>
<keyword evidence="7" id="KW-0732">Signal</keyword>
<dbReference type="InterPro" id="IPR005467">
    <property type="entry name" value="His_kinase_dom"/>
</dbReference>